<comment type="caution">
    <text evidence="1">The sequence shown here is derived from an EMBL/GenBank/DDBJ whole genome shotgun (WGS) entry which is preliminary data.</text>
</comment>
<dbReference type="EMBL" id="QBLH01000406">
    <property type="protein sequence ID" value="TGZ55818.1"/>
    <property type="molecule type" value="Genomic_DNA"/>
</dbReference>
<accession>A0A4S2L5F4</accession>
<dbReference type="Proteomes" id="UP000310200">
    <property type="component" value="Unassembled WGS sequence"/>
</dbReference>
<protein>
    <submittedName>
        <fullName evidence="1">Uncharacterized protein</fullName>
    </submittedName>
</protein>
<proteinExistence type="predicted"/>
<organism evidence="1 2">
    <name type="scientific">Temnothorax longispinosus</name>
    <dbReference type="NCBI Taxonomy" id="300112"/>
    <lineage>
        <taxon>Eukaryota</taxon>
        <taxon>Metazoa</taxon>
        <taxon>Ecdysozoa</taxon>
        <taxon>Arthropoda</taxon>
        <taxon>Hexapoda</taxon>
        <taxon>Insecta</taxon>
        <taxon>Pterygota</taxon>
        <taxon>Neoptera</taxon>
        <taxon>Endopterygota</taxon>
        <taxon>Hymenoptera</taxon>
        <taxon>Apocrita</taxon>
        <taxon>Aculeata</taxon>
        <taxon>Formicoidea</taxon>
        <taxon>Formicidae</taxon>
        <taxon>Myrmicinae</taxon>
        <taxon>Temnothorax</taxon>
    </lineage>
</organism>
<reference evidence="1 2" key="1">
    <citation type="journal article" date="2019" name="Philos. Trans. R. Soc. Lond., B, Biol. Sci.">
        <title>Ant behaviour and brain gene expression of defending hosts depend on the ecological success of the intruding social parasite.</title>
        <authorList>
            <person name="Kaur R."/>
            <person name="Stoldt M."/>
            <person name="Jongepier E."/>
            <person name="Feldmeyer B."/>
            <person name="Menzel F."/>
            <person name="Bornberg-Bauer E."/>
            <person name="Foitzik S."/>
        </authorList>
    </citation>
    <scope>NUCLEOTIDE SEQUENCE [LARGE SCALE GENOMIC DNA]</scope>
    <source>
        <tissue evidence="1">Whole body</tissue>
    </source>
</reference>
<evidence type="ECO:0000313" key="1">
    <source>
        <dbReference type="EMBL" id="TGZ55818.1"/>
    </source>
</evidence>
<name>A0A4S2L5F4_9HYME</name>
<evidence type="ECO:0000313" key="2">
    <source>
        <dbReference type="Proteomes" id="UP000310200"/>
    </source>
</evidence>
<gene>
    <name evidence="1" type="ORF">DBV15_09348</name>
</gene>
<keyword evidence="2" id="KW-1185">Reference proteome</keyword>
<sequence>MWYIISWSRSSSNLYFLHVEVYCLNDAHVLIFVHLYETVFFNRNTVGMVGYGVIEWSGLNITSGAACGI</sequence>
<dbReference type="AlphaFoldDB" id="A0A4S2L5F4"/>